<dbReference type="EMBL" id="BLAL01000178">
    <property type="protein sequence ID" value="GES88350.1"/>
    <property type="molecule type" value="Genomic_DNA"/>
</dbReference>
<evidence type="ECO:0000256" key="6">
    <source>
        <dbReference type="SAM" id="MobiDB-lite"/>
    </source>
</evidence>
<sequence>MLGTDPSLFDKVLNTLLNLLFPLQSIKMSEIERLNPNEPAKYNSINRSEIVEYDDKTLSTWEMIRLTTCMAGLQFTWTVELAYGSPYLRSLGLTQELIALVWLAGPLSGLLVQPLVGAISDKSTYKLGRRRPFIIVGGFLVCLSMAGIAYSKEWAKVYLGIFNSKNVDDRNEINKIAVYIAVFAFYCLDFSINAVQASCRALILDIPPLYQQETGNAWAGRMLHFGNVIGYFTGFLDLTALFPMLGNTQLKVLCIVACVIFILSLLITSLSVKEKVYEAVDDDKPWWHTLVYIYRAFRYLPLPIQRICNVQFFAWMGWFPFLFFSTSWVAEIYAQTHPTEDPNDEDFIYKATRAGSFGLLLYSFVSVFAGIIVPYFTPSTYPSRNPFTVYNIYTASHIIYFIIMMTTFFVRTEYHAIAVIASVGVPWAIAMWIPFALVGEFVQKENVEAIVENTHVRPIENHDPEHVSSISSSPPTTPDEQNEEEEFDAGMMLGVHNMYIVFPQFIISLISAGIFKLVNEIDANSDDVDIGNNNAVGWVLRFGGLMALVAAVLSCYLIDLHVYKQA</sequence>
<dbReference type="InterPro" id="IPR036259">
    <property type="entry name" value="MFS_trans_sf"/>
</dbReference>
<dbReference type="GO" id="GO:0008506">
    <property type="term" value="F:sucrose:proton symporter activity"/>
    <property type="evidence" value="ECO:0007669"/>
    <property type="project" value="TreeGrafter"/>
</dbReference>
<evidence type="ECO:0000256" key="3">
    <source>
        <dbReference type="ARBA" id="ARBA00022692"/>
    </source>
</evidence>
<feature type="region of interest" description="Disordered" evidence="6">
    <location>
        <begin position="461"/>
        <end position="484"/>
    </location>
</feature>
<keyword evidence="5 7" id="KW-0472">Membrane</keyword>
<keyword evidence="2" id="KW-0813">Transport</keyword>
<dbReference type="AlphaFoldDB" id="A0A8H3LM90"/>
<feature type="transmembrane region" description="Helical" evidence="7">
    <location>
        <begin position="252"/>
        <end position="272"/>
    </location>
</feature>
<keyword evidence="4 7" id="KW-1133">Transmembrane helix</keyword>
<feature type="transmembrane region" description="Helical" evidence="7">
    <location>
        <begin position="228"/>
        <end position="245"/>
    </location>
</feature>
<gene>
    <name evidence="8" type="ORF">RCL2_001530500</name>
</gene>
<feature type="transmembrane region" description="Helical" evidence="7">
    <location>
        <begin position="416"/>
        <end position="438"/>
    </location>
</feature>
<dbReference type="PANTHER" id="PTHR19432">
    <property type="entry name" value="SUGAR TRANSPORTER"/>
    <property type="match status" value="1"/>
</dbReference>
<evidence type="ECO:0000256" key="5">
    <source>
        <dbReference type="ARBA" id="ARBA00023136"/>
    </source>
</evidence>
<evidence type="ECO:0000256" key="4">
    <source>
        <dbReference type="ARBA" id="ARBA00022989"/>
    </source>
</evidence>
<dbReference type="PANTHER" id="PTHR19432:SF35">
    <property type="entry name" value="SOLUTE CARRIER FAMILY 45 MEMBER 3 ISOFORM X1"/>
    <property type="match status" value="1"/>
</dbReference>
<evidence type="ECO:0000256" key="2">
    <source>
        <dbReference type="ARBA" id="ARBA00022448"/>
    </source>
</evidence>
<feature type="transmembrane region" description="Helical" evidence="7">
    <location>
        <begin position="354"/>
        <end position="376"/>
    </location>
</feature>
<feature type="transmembrane region" description="Helical" evidence="7">
    <location>
        <begin position="499"/>
        <end position="518"/>
    </location>
</feature>
<feature type="transmembrane region" description="Helical" evidence="7">
    <location>
        <begin position="97"/>
        <end position="120"/>
    </location>
</feature>
<dbReference type="Pfam" id="PF13347">
    <property type="entry name" value="MFS_2"/>
    <property type="match status" value="1"/>
</dbReference>
<evidence type="ECO:0000313" key="8">
    <source>
        <dbReference type="EMBL" id="GES88350.1"/>
    </source>
</evidence>
<feature type="transmembrane region" description="Helical" evidence="7">
    <location>
        <begin position="312"/>
        <end position="334"/>
    </location>
</feature>
<dbReference type="GO" id="GO:0005886">
    <property type="term" value="C:plasma membrane"/>
    <property type="evidence" value="ECO:0007669"/>
    <property type="project" value="TreeGrafter"/>
</dbReference>
<comment type="caution">
    <text evidence="8">The sequence shown here is derived from an EMBL/GenBank/DDBJ whole genome shotgun (WGS) entry which is preliminary data.</text>
</comment>
<dbReference type="Proteomes" id="UP000615446">
    <property type="component" value="Unassembled WGS sequence"/>
</dbReference>
<evidence type="ECO:0000256" key="7">
    <source>
        <dbReference type="SAM" id="Phobius"/>
    </source>
</evidence>
<evidence type="ECO:0000313" key="9">
    <source>
        <dbReference type="Proteomes" id="UP000615446"/>
    </source>
</evidence>
<evidence type="ECO:0000256" key="1">
    <source>
        <dbReference type="ARBA" id="ARBA00004141"/>
    </source>
</evidence>
<proteinExistence type="predicted"/>
<dbReference type="SUPFAM" id="SSF103473">
    <property type="entry name" value="MFS general substrate transporter"/>
    <property type="match status" value="1"/>
</dbReference>
<comment type="subcellular location">
    <subcellularLocation>
        <location evidence="1">Membrane</location>
        <topology evidence="1">Multi-pass membrane protein</topology>
    </subcellularLocation>
</comment>
<feature type="transmembrane region" description="Helical" evidence="7">
    <location>
        <begin position="132"/>
        <end position="150"/>
    </location>
</feature>
<reference evidence="8" key="1">
    <citation type="submission" date="2019-10" db="EMBL/GenBank/DDBJ databases">
        <title>Conservation and host-specific expression of non-tandemly repeated heterogenous ribosome RNA gene in arbuscular mycorrhizal fungi.</title>
        <authorList>
            <person name="Maeda T."/>
            <person name="Kobayashi Y."/>
            <person name="Nakagawa T."/>
            <person name="Ezawa T."/>
            <person name="Yamaguchi K."/>
            <person name="Bino T."/>
            <person name="Nishimoto Y."/>
            <person name="Shigenobu S."/>
            <person name="Kawaguchi M."/>
        </authorList>
    </citation>
    <scope>NUCLEOTIDE SEQUENCE</scope>
    <source>
        <strain evidence="8">HR1</strain>
    </source>
</reference>
<name>A0A8H3LM90_9GLOM</name>
<accession>A0A8H3LM90</accession>
<protein>
    <submittedName>
        <fullName evidence="8">Major facilitator superfamily domain-containing protein</fullName>
    </submittedName>
</protein>
<dbReference type="Gene3D" id="1.20.1250.20">
    <property type="entry name" value="MFS general substrate transporter like domains"/>
    <property type="match status" value="1"/>
</dbReference>
<dbReference type="OrthoDB" id="28755at2759"/>
<feature type="transmembrane region" description="Helical" evidence="7">
    <location>
        <begin position="538"/>
        <end position="558"/>
    </location>
</feature>
<organism evidence="8 9">
    <name type="scientific">Rhizophagus clarus</name>
    <dbReference type="NCBI Taxonomy" id="94130"/>
    <lineage>
        <taxon>Eukaryota</taxon>
        <taxon>Fungi</taxon>
        <taxon>Fungi incertae sedis</taxon>
        <taxon>Mucoromycota</taxon>
        <taxon>Glomeromycotina</taxon>
        <taxon>Glomeromycetes</taxon>
        <taxon>Glomerales</taxon>
        <taxon>Glomeraceae</taxon>
        <taxon>Rhizophagus</taxon>
    </lineage>
</organism>
<feature type="transmembrane region" description="Helical" evidence="7">
    <location>
        <begin position="388"/>
        <end position="410"/>
    </location>
</feature>
<keyword evidence="3 7" id="KW-0812">Transmembrane</keyword>